<evidence type="ECO:0000313" key="2">
    <source>
        <dbReference type="Proteomes" id="UP001186974"/>
    </source>
</evidence>
<feature type="non-terminal residue" evidence="1">
    <location>
        <position position="1"/>
    </location>
</feature>
<protein>
    <submittedName>
        <fullName evidence="1">Uncharacterized protein</fullName>
    </submittedName>
</protein>
<organism evidence="1 2">
    <name type="scientific">Coniosporium uncinatum</name>
    <dbReference type="NCBI Taxonomy" id="93489"/>
    <lineage>
        <taxon>Eukaryota</taxon>
        <taxon>Fungi</taxon>
        <taxon>Dikarya</taxon>
        <taxon>Ascomycota</taxon>
        <taxon>Pezizomycotina</taxon>
        <taxon>Dothideomycetes</taxon>
        <taxon>Dothideomycetes incertae sedis</taxon>
        <taxon>Coniosporium</taxon>
    </lineage>
</organism>
<sequence length="58" mass="6887">WRAYFWDILCDCLRRVEIAENGVGEVEARLAKERQEHDATKALLRDEAKKREENERGL</sequence>
<name>A0ACC3DCJ9_9PEZI</name>
<accession>A0ACC3DCJ9</accession>
<dbReference type="EMBL" id="JAWDJW010006344">
    <property type="protein sequence ID" value="KAK3065259.1"/>
    <property type="molecule type" value="Genomic_DNA"/>
</dbReference>
<comment type="caution">
    <text evidence="1">The sequence shown here is derived from an EMBL/GenBank/DDBJ whole genome shotgun (WGS) entry which is preliminary data.</text>
</comment>
<dbReference type="Proteomes" id="UP001186974">
    <property type="component" value="Unassembled WGS sequence"/>
</dbReference>
<reference evidence="1" key="1">
    <citation type="submission" date="2024-09" db="EMBL/GenBank/DDBJ databases">
        <title>Black Yeasts Isolated from many extreme environments.</title>
        <authorList>
            <person name="Coleine C."/>
            <person name="Stajich J.E."/>
            <person name="Selbmann L."/>
        </authorList>
    </citation>
    <scope>NUCLEOTIDE SEQUENCE</scope>
    <source>
        <strain evidence="1">CCFEE 5737</strain>
    </source>
</reference>
<evidence type="ECO:0000313" key="1">
    <source>
        <dbReference type="EMBL" id="KAK3065259.1"/>
    </source>
</evidence>
<keyword evidence="2" id="KW-1185">Reference proteome</keyword>
<gene>
    <name evidence="1" type="ORF">LTS18_004495</name>
</gene>
<proteinExistence type="predicted"/>